<dbReference type="InterPro" id="IPR049500">
    <property type="entry name" value="Peptidase_M50B-like"/>
</dbReference>
<accession>A0A8X8D4G6</accession>
<keyword evidence="3" id="KW-1185">Reference proteome</keyword>
<dbReference type="Proteomes" id="UP000886885">
    <property type="component" value="Chromosome 4D"/>
</dbReference>
<reference evidence="2" key="1">
    <citation type="journal article" date="2020" name="bioRxiv">
        <title>Hybrid origin of Populus tomentosa Carr. identified through genome sequencing and phylogenomic analysis.</title>
        <authorList>
            <person name="An X."/>
            <person name="Gao K."/>
            <person name="Chen Z."/>
            <person name="Li J."/>
            <person name="Yang X."/>
            <person name="Yang X."/>
            <person name="Zhou J."/>
            <person name="Guo T."/>
            <person name="Zhao T."/>
            <person name="Huang S."/>
            <person name="Miao D."/>
            <person name="Khan W.U."/>
            <person name="Rao P."/>
            <person name="Ye M."/>
            <person name="Lei B."/>
            <person name="Liao W."/>
            <person name="Wang J."/>
            <person name="Ji L."/>
            <person name="Li Y."/>
            <person name="Guo B."/>
            <person name="Mustafa N.S."/>
            <person name="Li S."/>
            <person name="Yun Q."/>
            <person name="Keller S.R."/>
            <person name="Mao J."/>
            <person name="Zhang R."/>
            <person name="Strauss S.H."/>
        </authorList>
    </citation>
    <scope>NUCLEOTIDE SEQUENCE</scope>
    <source>
        <strain evidence="2">GM15</strain>
        <tissue evidence="2">Leaf</tissue>
    </source>
</reference>
<keyword evidence="1" id="KW-0812">Transmembrane</keyword>
<dbReference type="AlphaFoldDB" id="A0A8X8D4G6"/>
<feature type="transmembrane region" description="Helical" evidence="1">
    <location>
        <begin position="82"/>
        <end position="103"/>
    </location>
</feature>
<evidence type="ECO:0000256" key="1">
    <source>
        <dbReference type="SAM" id="Phobius"/>
    </source>
</evidence>
<proteinExistence type="predicted"/>
<evidence type="ECO:0000313" key="3">
    <source>
        <dbReference type="Proteomes" id="UP000886885"/>
    </source>
</evidence>
<dbReference type="Pfam" id="PF13398">
    <property type="entry name" value="Peptidase_M50B"/>
    <property type="match status" value="2"/>
</dbReference>
<feature type="transmembrane region" description="Helical" evidence="1">
    <location>
        <begin position="266"/>
        <end position="287"/>
    </location>
</feature>
<evidence type="ECO:0000313" key="2">
    <source>
        <dbReference type="EMBL" id="KAG6777470.1"/>
    </source>
</evidence>
<dbReference type="EMBL" id="JAAWWB010000008">
    <property type="protein sequence ID" value="KAG6777470.1"/>
    <property type="molecule type" value="Genomic_DNA"/>
</dbReference>
<comment type="caution">
    <text evidence="2">The sequence shown here is derived from an EMBL/GenBank/DDBJ whole genome shotgun (WGS) entry which is preliminary data.</text>
</comment>
<keyword evidence="1" id="KW-0472">Membrane</keyword>
<gene>
    <name evidence="2" type="ORF">POTOM_017293</name>
</gene>
<dbReference type="PANTHER" id="PTHR33979">
    <property type="entry name" value="OS02G0221600 PROTEIN"/>
    <property type="match status" value="1"/>
</dbReference>
<organism evidence="2 3">
    <name type="scientific">Populus tomentosa</name>
    <name type="common">Chinese white poplar</name>
    <dbReference type="NCBI Taxonomy" id="118781"/>
    <lineage>
        <taxon>Eukaryota</taxon>
        <taxon>Viridiplantae</taxon>
        <taxon>Streptophyta</taxon>
        <taxon>Embryophyta</taxon>
        <taxon>Tracheophyta</taxon>
        <taxon>Spermatophyta</taxon>
        <taxon>Magnoliopsida</taxon>
        <taxon>eudicotyledons</taxon>
        <taxon>Gunneridae</taxon>
        <taxon>Pentapetalae</taxon>
        <taxon>rosids</taxon>
        <taxon>fabids</taxon>
        <taxon>Malpighiales</taxon>
        <taxon>Salicaceae</taxon>
        <taxon>Saliceae</taxon>
        <taxon>Populus</taxon>
    </lineage>
</organism>
<name>A0A8X8D4G6_POPTO</name>
<dbReference type="PANTHER" id="PTHR33979:SF6">
    <property type="entry name" value="PEPTIDASE M50B-LIKE PROTEIN"/>
    <property type="match status" value="1"/>
</dbReference>
<keyword evidence="1" id="KW-1133">Transmembrane helix</keyword>
<sequence>MPNWELKNCCKHDQVAFLVTIAIFSVVILALWRTFVMTPFKLITVFLHEASHAIACKLTCGQVEGIQVHANEGGVTQTRGGVYWLILPAGYLGSSFWGMALVLASTNLITARIAAGCLAVALLIVLFIAQNWTLRGLCVGELFHECPSTIHSYIVVVDIHCLQYSHLVFNKPNSQDSLFSSLLFGYWKKKQLYESSDMSFSLLVYACPIISSLFYLNFLLYLGVMNSLFSVYDIYDDLISRRVHSSDAEKFAEICPCPCTGVGWGVIWGIISFSFLSASIYLGLVILS</sequence>
<dbReference type="OrthoDB" id="40823at2759"/>
<feature type="transmembrane region" description="Helical" evidence="1">
    <location>
        <begin position="198"/>
        <end position="222"/>
    </location>
</feature>
<protein>
    <submittedName>
        <fullName evidence="2">Uncharacterized protein</fullName>
    </submittedName>
</protein>
<feature type="transmembrane region" description="Helical" evidence="1">
    <location>
        <begin position="109"/>
        <end position="129"/>
    </location>
</feature>
<feature type="transmembrane region" description="Helical" evidence="1">
    <location>
        <begin position="15"/>
        <end position="32"/>
    </location>
</feature>